<feature type="chain" id="PRO_5045181073" description="Lipoprotein" evidence="1">
    <location>
        <begin position="30"/>
        <end position="162"/>
    </location>
</feature>
<protein>
    <recommendedName>
        <fullName evidence="4">Lipoprotein</fullName>
    </recommendedName>
</protein>
<feature type="signal peptide" evidence="1">
    <location>
        <begin position="1"/>
        <end position="29"/>
    </location>
</feature>
<dbReference type="Proteomes" id="UP001595912">
    <property type="component" value="Unassembled WGS sequence"/>
</dbReference>
<reference evidence="3" key="1">
    <citation type="journal article" date="2019" name="Int. J. Syst. Evol. Microbiol.">
        <title>The Global Catalogue of Microorganisms (GCM) 10K type strain sequencing project: providing services to taxonomists for standard genome sequencing and annotation.</title>
        <authorList>
            <consortium name="The Broad Institute Genomics Platform"/>
            <consortium name="The Broad Institute Genome Sequencing Center for Infectious Disease"/>
            <person name="Wu L."/>
            <person name="Ma J."/>
        </authorList>
    </citation>
    <scope>NUCLEOTIDE SEQUENCE [LARGE SCALE GENOMIC DNA]</scope>
    <source>
        <strain evidence="3">CGMCC 4.7152</strain>
    </source>
</reference>
<keyword evidence="3" id="KW-1185">Reference proteome</keyword>
<gene>
    <name evidence="2" type="ORF">ACFPIJ_54280</name>
</gene>
<evidence type="ECO:0000256" key="1">
    <source>
        <dbReference type="SAM" id="SignalP"/>
    </source>
</evidence>
<accession>A0ABV9WI99</accession>
<evidence type="ECO:0000313" key="2">
    <source>
        <dbReference type="EMBL" id="MFC5006768.1"/>
    </source>
</evidence>
<name>A0ABV9WI99_9ACTN</name>
<evidence type="ECO:0008006" key="4">
    <source>
        <dbReference type="Google" id="ProtNLM"/>
    </source>
</evidence>
<proteinExistence type="predicted"/>
<organism evidence="2 3">
    <name type="scientific">Dactylosporangium cerinum</name>
    <dbReference type="NCBI Taxonomy" id="1434730"/>
    <lineage>
        <taxon>Bacteria</taxon>
        <taxon>Bacillati</taxon>
        <taxon>Actinomycetota</taxon>
        <taxon>Actinomycetes</taxon>
        <taxon>Micromonosporales</taxon>
        <taxon>Micromonosporaceae</taxon>
        <taxon>Dactylosporangium</taxon>
    </lineage>
</organism>
<dbReference type="PROSITE" id="PS51257">
    <property type="entry name" value="PROKAR_LIPOPROTEIN"/>
    <property type="match status" value="1"/>
</dbReference>
<dbReference type="EMBL" id="JBHSIU010000108">
    <property type="protein sequence ID" value="MFC5006768.1"/>
    <property type="molecule type" value="Genomic_DNA"/>
</dbReference>
<evidence type="ECO:0000313" key="3">
    <source>
        <dbReference type="Proteomes" id="UP001595912"/>
    </source>
</evidence>
<comment type="caution">
    <text evidence="2">The sequence shown here is derived from an EMBL/GenBank/DDBJ whole genome shotgun (WGS) entry which is preliminary data.</text>
</comment>
<dbReference type="RefSeq" id="WP_380127434.1">
    <property type="nucleotide sequence ID" value="NZ_JBHSIU010000108.1"/>
</dbReference>
<keyword evidence="1" id="KW-0732">Signal</keyword>
<sequence>MTTGRYEAVRIFMVAGVAAAVLALGAGCADEGGATDAGVSAAATTAAASPSVASGEAACEPIKALQVQYFDKVIAALQKAGQAAQSGDSAGGAAALADARKLATEWAGKLEPVAGQVSDPDLRSAVSQFLGQLKQFGTGQANIAQIQTAAPALTSVLLKVCP</sequence>